<comment type="caution">
    <text evidence="1">The sequence shown here is derived from an EMBL/GenBank/DDBJ whole genome shotgun (WGS) entry which is preliminary data.</text>
</comment>
<accession>A0ABP6QLI4</accession>
<name>A0ABP6QLI4_9ACTN</name>
<keyword evidence="2" id="KW-1185">Reference proteome</keyword>
<protein>
    <submittedName>
        <fullName evidence="1">Uncharacterized protein</fullName>
    </submittedName>
</protein>
<gene>
    <name evidence="1" type="ORF">GCM10010468_71700</name>
</gene>
<dbReference type="Proteomes" id="UP001501237">
    <property type="component" value="Unassembled WGS sequence"/>
</dbReference>
<organism evidence="1 2">
    <name type="scientific">Actinocorallia longicatena</name>
    <dbReference type="NCBI Taxonomy" id="111803"/>
    <lineage>
        <taxon>Bacteria</taxon>
        <taxon>Bacillati</taxon>
        <taxon>Actinomycetota</taxon>
        <taxon>Actinomycetes</taxon>
        <taxon>Streptosporangiales</taxon>
        <taxon>Thermomonosporaceae</taxon>
        <taxon>Actinocorallia</taxon>
    </lineage>
</organism>
<sequence length="101" mass="11445">MPTFETLARFDRDFAKLTPEQRTRFRKVLTESFVPDLASDGPFRPGLRVKGVQAAPGVFEMTWAPDGRATFQYGDEVRAGETHIIWRRIGTHDIFDPPPGP</sequence>
<reference evidence="2" key="1">
    <citation type="journal article" date="2019" name="Int. J. Syst. Evol. Microbiol.">
        <title>The Global Catalogue of Microorganisms (GCM) 10K type strain sequencing project: providing services to taxonomists for standard genome sequencing and annotation.</title>
        <authorList>
            <consortium name="The Broad Institute Genomics Platform"/>
            <consortium name="The Broad Institute Genome Sequencing Center for Infectious Disease"/>
            <person name="Wu L."/>
            <person name="Ma J."/>
        </authorList>
    </citation>
    <scope>NUCLEOTIDE SEQUENCE [LARGE SCALE GENOMIC DNA]</scope>
    <source>
        <strain evidence="2">JCM 9377</strain>
    </source>
</reference>
<dbReference type="EMBL" id="BAAAUV010000031">
    <property type="protein sequence ID" value="GAA3237068.1"/>
    <property type="molecule type" value="Genomic_DNA"/>
</dbReference>
<evidence type="ECO:0000313" key="1">
    <source>
        <dbReference type="EMBL" id="GAA3237068.1"/>
    </source>
</evidence>
<proteinExistence type="predicted"/>
<evidence type="ECO:0000313" key="2">
    <source>
        <dbReference type="Proteomes" id="UP001501237"/>
    </source>
</evidence>